<evidence type="ECO:0000313" key="1">
    <source>
        <dbReference type="EMBL" id="JAH55387.1"/>
    </source>
</evidence>
<dbReference type="AlphaFoldDB" id="A0A0E9TPL4"/>
<proteinExistence type="predicted"/>
<reference evidence="1" key="2">
    <citation type="journal article" date="2015" name="Fish Shellfish Immunol.">
        <title>Early steps in the European eel (Anguilla anguilla)-Vibrio vulnificus interaction in the gills: Role of the RtxA13 toxin.</title>
        <authorList>
            <person name="Callol A."/>
            <person name="Pajuelo D."/>
            <person name="Ebbesson L."/>
            <person name="Teles M."/>
            <person name="MacKenzie S."/>
            <person name="Amaro C."/>
        </authorList>
    </citation>
    <scope>NUCLEOTIDE SEQUENCE</scope>
</reference>
<protein>
    <submittedName>
        <fullName evidence="1">Uncharacterized protein</fullName>
    </submittedName>
</protein>
<sequence length="22" mass="2409">MKGTSKVKGKGNPESVYCILRL</sequence>
<name>A0A0E9TPL4_ANGAN</name>
<reference evidence="1" key="1">
    <citation type="submission" date="2014-11" db="EMBL/GenBank/DDBJ databases">
        <authorList>
            <person name="Amaro Gonzalez C."/>
        </authorList>
    </citation>
    <scope>NUCLEOTIDE SEQUENCE</scope>
</reference>
<accession>A0A0E9TPL4</accession>
<organism evidence="1">
    <name type="scientific">Anguilla anguilla</name>
    <name type="common">European freshwater eel</name>
    <name type="synonym">Muraena anguilla</name>
    <dbReference type="NCBI Taxonomy" id="7936"/>
    <lineage>
        <taxon>Eukaryota</taxon>
        <taxon>Metazoa</taxon>
        <taxon>Chordata</taxon>
        <taxon>Craniata</taxon>
        <taxon>Vertebrata</taxon>
        <taxon>Euteleostomi</taxon>
        <taxon>Actinopterygii</taxon>
        <taxon>Neopterygii</taxon>
        <taxon>Teleostei</taxon>
        <taxon>Anguilliformes</taxon>
        <taxon>Anguillidae</taxon>
        <taxon>Anguilla</taxon>
    </lineage>
</organism>
<dbReference type="EMBL" id="GBXM01053190">
    <property type="protein sequence ID" value="JAH55387.1"/>
    <property type="molecule type" value="Transcribed_RNA"/>
</dbReference>